<dbReference type="InterPro" id="IPR038076">
    <property type="entry name" value="MgtE_N_sf"/>
</dbReference>
<evidence type="ECO:0000259" key="2">
    <source>
        <dbReference type="Pfam" id="PF03448"/>
    </source>
</evidence>
<reference evidence="3 4" key="1">
    <citation type="submission" date="2018-03" db="EMBL/GenBank/DDBJ databases">
        <authorList>
            <person name="Keele B.F."/>
        </authorList>
    </citation>
    <scope>NUCLEOTIDE SEQUENCE [LARGE SCALE GENOMIC DNA]</scope>
    <source>
        <strain evidence="3 4">CeCT 8812</strain>
    </source>
</reference>
<organism evidence="3 4">
    <name type="scientific">Pontivivens insulae</name>
    <dbReference type="NCBI Taxonomy" id="1639689"/>
    <lineage>
        <taxon>Bacteria</taxon>
        <taxon>Pseudomonadati</taxon>
        <taxon>Pseudomonadota</taxon>
        <taxon>Alphaproteobacteria</taxon>
        <taxon>Rhodobacterales</taxon>
        <taxon>Paracoccaceae</taxon>
        <taxon>Pontivivens</taxon>
    </lineage>
</organism>
<dbReference type="AlphaFoldDB" id="A0A2R8A9Z0"/>
<keyword evidence="1" id="KW-0175">Coiled coil</keyword>
<dbReference type="RefSeq" id="WP_108781770.1">
    <property type="nucleotide sequence ID" value="NZ_OMKW01000002.1"/>
</dbReference>
<protein>
    <recommendedName>
        <fullName evidence="2">Magnesium transporter MgtE intracellular domain-containing protein</fullName>
    </recommendedName>
</protein>
<evidence type="ECO:0000313" key="3">
    <source>
        <dbReference type="EMBL" id="SPF29039.1"/>
    </source>
</evidence>
<evidence type="ECO:0000313" key="4">
    <source>
        <dbReference type="Proteomes" id="UP000244932"/>
    </source>
</evidence>
<dbReference type="Proteomes" id="UP000244932">
    <property type="component" value="Unassembled WGS sequence"/>
</dbReference>
<dbReference type="OrthoDB" id="9791432at2"/>
<dbReference type="SUPFAM" id="SSF158791">
    <property type="entry name" value="MgtE N-terminal domain-like"/>
    <property type="match status" value="1"/>
</dbReference>
<dbReference type="InterPro" id="IPR006668">
    <property type="entry name" value="Mg_transptr_MgtE_intracell_dom"/>
</dbReference>
<dbReference type="Pfam" id="PF03448">
    <property type="entry name" value="MgtE_N"/>
    <property type="match status" value="1"/>
</dbReference>
<feature type="coiled-coil region" evidence="1">
    <location>
        <begin position="67"/>
        <end position="108"/>
    </location>
</feature>
<accession>A0A2R8A9Z0</accession>
<dbReference type="EMBL" id="OMKW01000002">
    <property type="protein sequence ID" value="SPF29039.1"/>
    <property type="molecule type" value="Genomic_DNA"/>
</dbReference>
<sequence>MAQSRALLLIALVLAVPAGARLPDLANSLLPLARDWVAPAQANVSVVEDGEESSALLEAIRVRQTELSGWQEALSEREQAVESAQAQLEARLSELAAAEERLAQTLARVDVGAEDDIARLTAVFENMKADTSAALFEQMEPRFAAGFLGRMQPEAAADILSALPTESAYAISVVLAGRNAGAGQ</sequence>
<evidence type="ECO:0000256" key="1">
    <source>
        <dbReference type="SAM" id="Coils"/>
    </source>
</evidence>
<name>A0A2R8A9Z0_9RHOB</name>
<proteinExistence type="predicted"/>
<keyword evidence="4" id="KW-1185">Reference proteome</keyword>
<dbReference type="Gene3D" id="1.25.60.10">
    <property type="entry name" value="MgtE N-terminal domain-like"/>
    <property type="match status" value="1"/>
</dbReference>
<feature type="domain" description="Magnesium transporter MgtE intracellular" evidence="2">
    <location>
        <begin position="119"/>
        <end position="168"/>
    </location>
</feature>
<gene>
    <name evidence="3" type="ORF">POI8812_01344</name>
</gene>